<name>A0A392RS07_9FABA</name>
<reference evidence="1 2" key="1">
    <citation type="journal article" date="2018" name="Front. Plant Sci.">
        <title>Red Clover (Trifolium pratense) and Zigzag Clover (T. medium) - A Picture of Genomic Similarities and Differences.</title>
        <authorList>
            <person name="Dluhosova J."/>
            <person name="Istvanek J."/>
            <person name="Nedelnik J."/>
            <person name="Repkova J."/>
        </authorList>
    </citation>
    <scope>NUCLEOTIDE SEQUENCE [LARGE SCALE GENOMIC DNA]</scope>
    <source>
        <strain evidence="2">cv. 10/8</strain>
        <tissue evidence="1">Leaf</tissue>
    </source>
</reference>
<proteinExistence type="predicted"/>
<accession>A0A392RS07</accession>
<evidence type="ECO:0000313" key="1">
    <source>
        <dbReference type="EMBL" id="MCI38957.1"/>
    </source>
</evidence>
<comment type="caution">
    <text evidence="1">The sequence shown here is derived from an EMBL/GenBank/DDBJ whole genome shotgun (WGS) entry which is preliminary data.</text>
</comment>
<organism evidence="1 2">
    <name type="scientific">Trifolium medium</name>
    <dbReference type="NCBI Taxonomy" id="97028"/>
    <lineage>
        <taxon>Eukaryota</taxon>
        <taxon>Viridiplantae</taxon>
        <taxon>Streptophyta</taxon>
        <taxon>Embryophyta</taxon>
        <taxon>Tracheophyta</taxon>
        <taxon>Spermatophyta</taxon>
        <taxon>Magnoliopsida</taxon>
        <taxon>eudicotyledons</taxon>
        <taxon>Gunneridae</taxon>
        <taxon>Pentapetalae</taxon>
        <taxon>rosids</taxon>
        <taxon>fabids</taxon>
        <taxon>Fabales</taxon>
        <taxon>Fabaceae</taxon>
        <taxon>Papilionoideae</taxon>
        <taxon>50 kb inversion clade</taxon>
        <taxon>NPAAA clade</taxon>
        <taxon>Hologalegina</taxon>
        <taxon>IRL clade</taxon>
        <taxon>Trifolieae</taxon>
        <taxon>Trifolium</taxon>
    </lineage>
</organism>
<sequence>KEEHYGIIRRKNVIQERQIDFAHLPDEWIEVEAIFAHYQWREFHDSIGDSNISWVQEFYANTFGNERYTTWVRGVPVHYTPEVIEGVFGFRPAEQCRVVPRRLQGATTQEVCDEMLPFLGLPGL</sequence>
<feature type="non-terminal residue" evidence="1">
    <location>
        <position position="1"/>
    </location>
</feature>
<evidence type="ECO:0000313" key="2">
    <source>
        <dbReference type="Proteomes" id="UP000265520"/>
    </source>
</evidence>
<dbReference type="EMBL" id="LXQA010261928">
    <property type="protein sequence ID" value="MCI38957.1"/>
    <property type="molecule type" value="Genomic_DNA"/>
</dbReference>
<feature type="non-terminal residue" evidence="1">
    <location>
        <position position="124"/>
    </location>
</feature>
<dbReference type="Proteomes" id="UP000265520">
    <property type="component" value="Unassembled WGS sequence"/>
</dbReference>
<dbReference type="AlphaFoldDB" id="A0A392RS07"/>
<protein>
    <submittedName>
        <fullName evidence="1">Uncharacterized protein</fullName>
    </submittedName>
</protein>
<keyword evidence="2" id="KW-1185">Reference proteome</keyword>